<evidence type="ECO:0000313" key="2">
    <source>
        <dbReference type="EMBL" id="KAF3223909.1"/>
    </source>
</evidence>
<feature type="domain" description="F-box" evidence="1">
    <location>
        <begin position="15"/>
        <end position="49"/>
    </location>
</feature>
<accession>A0A6G1M7T8</accession>
<protein>
    <recommendedName>
        <fullName evidence="1">F-box domain-containing protein</fullName>
    </recommendedName>
</protein>
<comment type="caution">
    <text evidence="2">The sequence shown here is derived from an EMBL/GenBank/DDBJ whole genome shotgun (WGS) entry which is preliminary data.</text>
</comment>
<dbReference type="InterPro" id="IPR001810">
    <property type="entry name" value="F-box_dom"/>
</dbReference>
<proteinExistence type="predicted"/>
<dbReference type="Pfam" id="PF00646">
    <property type="entry name" value="F-box"/>
    <property type="match status" value="1"/>
</dbReference>
<dbReference type="InterPro" id="IPR036047">
    <property type="entry name" value="F-box-like_dom_sf"/>
</dbReference>
<dbReference type="Gene3D" id="1.20.1280.50">
    <property type="match status" value="1"/>
</dbReference>
<name>A0A6G1M7T8_ORBOL</name>
<dbReference type="Proteomes" id="UP000483672">
    <property type="component" value="Unassembled WGS sequence"/>
</dbReference>
<evidence type="ECO:0000259" key="1">
    <source>
        <dbReference type="Pfam" id="PF00646"/>
    </source>
</evidence>
<evidence type="ECO:0000313" key="3">
    <source>
        <dbReference type="Proteomes" id="UP000483672"/>
    </source>
</evidence>
<dbReference type="EMBL" id="WIPF01000035">
    <property type="protein sequence ID" value="KAF3223909.1"/>
    <property type="molecule type" value="Genomic_DNA"/>
</dbReference>
<sequence length="318" mass="36810">MIMIMSATRSALETYELLEQILSFLPALELLTVARCVSKCWRNIVDTSLVLKWGTWRYPGSEDPFSKKPNRSKDELFQLHPNIELDEIDTLDLFLMQEQLDRNYQINPVAPLILRKLWKTLFSVVEANLDTNDGLEEEVIDSVAEKFIQSFEPLGLYLTRPTLESTSIFFYFHATSRMGDPLYHDSPFIPSHLKNEAIEKIVETDCRLADIIRILYSEAISSQGWNLVKRTEERLKMLKEGSLVGDVPQHDAMGSRLLINVRGQQGLKLGDKYHWIFAYWTMQGIFKPRQPWLVDILERETSILRVRDGCLQTNLNSV</sequence>
<reference evidence="2 3" key="1">
    <citation type="submission" date="2019-06" db="EMBL/GenBank/DDBJ databases">
        <authorList>
            <person name="Palmer J.M."/>
        </authorList>
    </citation>
    <scope>NUCLEOTIDE SEQUENCE [LARGE SCALE GENOMIC DNA]</scope>
    <source>
        <strain evidence="2 3">TWF191</strain>
    </source>
</reference>
<dbReference type="SUPFAM" id="SSF81383">
    <property type="entry name" value="F-box domain"/>
    <property type="match status" value="1"/>
</dbReference>
<gene>
    <name evidence="2" type="ORF">TWF191_006318</name>
</gene>
<organism evidence="2 3">
    <name type="scientific">Orbilia oligospora</name>
    <name type="common">Nematode-trapping fungus</name>
    <name type="synonym">Arthrobotrys oligospora</name>
    <dbReference type="NCBI Taxonomy" id="2813651"/>
    <lineage>
        <taxon>Eukaryota</taxon>
        <taxon>Fungi</taxon>
        <taxon>Dikarya</taxon>
        <taxon>Ascomycota</taxon>
        <taxon>Pezizomycotina</taxon>
        <taxon>Orbiliomycetes</taxon>
        <taxon>Orbiliales</taxon>
        <taxon>Orbiliaceae</taxon>
        <taxon>Orbilia</taxon>
    </lineage>
</organism>
<dbReference type="AlphaFoldDB" id="A0A6G1M7T8"/>